<evidence type="ECO:0000313" key="3">
    <source>
        <dbReference type="Proteomes" id="UP000623467"/>
    </source>
</evidence>
<sequence length="252" mass="27439">MGEVVCGPKAAQRLQAPALVSVAFLTLAFNDELRLVLIAFSFASFVTSSPPPCTSGLYLTPAALLLPNEILDAVRIRLGHLRHRSISQSWTWSSSTRTVTACSAAYAVTPPPHIPMGRVPSHSDSIPCSLAPGLPQTPRYRSYRVLTASFVTLVTNLDLTSAYSTEIFDAPRAPHTFRHPRPSSIRISLSIRPSDCRGREMRSRQRAAQGLCDHSRGQYTRDARDVDTGLSADEVALAPEPPPLFAEPPLAR</sequence>
<evidence type="ECO:0000313" key="2">
    <source>
        <dbReference type="EMBL" id="KAF7342804.1"/>
    </source>
</evidence>
<gene>
    <name evidence="2" type="ORF">MSAN_01996100</name>
</gene>
<reference evidence="2" key="1">
    <citation type="submission" date="2020-05" db="EMBL/GenBank/DDBJ databases">
        <title>Mycena genomes resolve the evolution of fungal bioluminescence.</title>
        <authorList>
            <person name="Tsai I.J."/>
        </authorList>
    </citation>
    <scope>NUCLEOTIDE SEQUENCE</scope>
    <source>
        <strain evidence="2">160909Yilan</strain>
    </source>
</reference>
<dbReference type="EMBL" id="JACAZH010000024">
    <property type="protein sequence ID" value="KAF7342804.1"/>
    <property type="molecule type" value="Genomic_DNA"/>
</dbReference>
<name>A0A8H7CM44_9AGAR</name>
<evidence type="ECO:0000256" key="1">
    <source>
        <dbReference type="SAM" id="MobiDB-lite"/>
    </source>
</evidence>
<proteinExistence type="predicted"/>
<feature type="region of interest" description="Disordered" evidence="1">
    <location>
        <begin position="197"/>
        <end position="220"/>
    </location>
</feature>
<keyword evidence="3" id="KW-1185">Reference proteome</keyword>
<comment type="caution">
    <text evidence="2">The sequence shown here is derived from an EMBL/GenBank/DDBJ whole genome shotgun (WGS) entry which is preliminary data.</text>
</comment>
<organism evidence="2 3">
    <name type="scientific">Mycena sanguinolenta</name>
    <dbReference type="NCBI Taxonomy" id="230812"/>
    <lineage>
        <taxon>Eukaryota</taxon>
        <taxon>Fungi</taxon>
        <taxon>Dikarya</taxon>
        <taxon>Basidiomycota</taxon>
        <taxon>Agaricomycotina</taxon>
        <taxon>Agaricomycetes</taxon>
        <taxon>Agaricomycetidae</taxon>
        <taxon>Agaricales</taxon>
        <taxon>Marasmiineae</taxon>
        <taxon>Mycenaceae</taxon>
        <taxon>Mycena</taxon>
    </lineage>
</organism>
<dbReference type="AlphaFoldDB" id="A0A8H7CM44"/>
<accession>A0A8H7CM44</accession>
<protein>
    <submittedName>
        <fullName evidence="2">Uncharacterized protein</fullName>
    </submittedName>
</protein>
<dbReference type="Proteomes" id="UP000623467">
    <property type="component" value="Unassembled WGS sequence"/>
</dbReference>